<dbReference type="AlphaFoldDB" id="A0A085V4D0"/>
<comment type="caution">
    <text evidence="3">The sequence shown here is derived from an EMBL/GenBank/DDBJ whole genome shotgun (WGS) entry which is preliminary data.</text>
</comment>
<reference evidence="3 4" key="1">
    <citation type="submission" date="2014-07" db="EMBL/GenBank/DDBJ databases">
        <title>Draft Genome Sequences of Environmental Pseudomonas syringae strains.</title>
        <authorList>
            <person name="Baltrus D.A."/>
            <person name="Berge O."/>
            <person name="Morris C."/>
        </authorList>
    </citation>
    <scope>NUCLEOTIDE SEQUENCE [LARGE SCALE GENOMIC DNA]</scope>
    <source>
        <strain evidence="3 4">CEB003</strain>
    </source>
</reference>
<dbReference type="EMBL" id="JPQT01000112">
    <property type="protein sequence ID" value="KFE50293.1"/>
    <property type="molecule type" value="Genomic_DNA"/>
</dbReference>
<proteinExistence type="predicted"/>
<name>A0A085V4D0_PSESX</name>
<accession>A0A085V4D0</accession>
<evidence type="ECO:0000259" key="1">
    <source>
        <dbReference type="Pfam" id="PF13175"/>
    </source>
</evidence>
<evidence type="ECO:0000313" key="4">
    <source>
        <dbReference type="Proteomes" id="UP000028643"/>
    </source>
</evidence>
<dbReference type="InterPro" id="IPR027417">
    <property type="entry name" value="P-loop_NTPase"/>
</dbReference>
<organism evidence="3 4">
    <name type="scientific">Pseudomonas syringae</name>
    <dbReference type="NCBI Taxonomy" id="317"/>
    <lineage>
        <taxon>Bacteria</taxon>
        <taxon>Pseudomonadati</taxon>
        <taxon>Pseudomonadota</taxon>
        <taxon>Gammaproteobacteria</taxon>
        <taxon>Pseudomonadales</taxon>
        <taxon>Pseudomonadaceae</taxon>
        <taxon>Pseudomonas</taxon>
    </lineage>
</organism>
<dbReference type="CDD" id="cd01026">
    <property type="entry name" value="TOPRIM_OLD"/>
    <property type="match status" value="1"/>
</dbReference>
<dbReference type="InterPro" id="IPR051396">
    <property type="entry name" value="Bact_Antivir_Def_Nuclease"/>
</dbReference>
<dbReference type="PANTHER" id="PTHR43581">
    <property type="entry name" value="ATP/GTP PHOSPHATASE"/>
    <property type="match status" value="1"/>
</dbReference>
<feature type="domain" description="Endonuclease GajA/Old nuclease/RecF-like AAA" evidence="1">
    <location>
        <begin position="1"/>
        <end position="363"/>
    </location>
</feature>
<feature type="domain" description="OLD protein-like TOPRIM" evidence="2">
    <location>
        <begin position="416"/>
        <end position="488"/>
    </location>
</feature>
<dbReference type="InterPro" id="IPR041685">
    <property type="entry name" value="AAA_GajA/Old/RecF-like"/>
</dbReference>
<dbReference type="Pfam" id="PF20469">
    <property type="entry name" value="OLD-like_TOPRIM"/>
    <property type="match status" value="1"/>
</dbReference>
<protein>
    <submittedName>
        <fullName evidence="3">Uncharacterized protein</fullName>
    </submittedName>
</protein>
<dbReference type="PANTHER" id="PTHR43581:SF4">
    <property type="entry name" value="ATP_GTP PHOSPHATASE"/>
    <property type="match status" value="1"/>
</dbReference>
<dbReference type="PATRIC" id="fig|317.174.peg.3648"/>
<dbReference type="Proteomes" id="UP000028643">
    <property type="component" value="Unassembled WGS sequence"/>
</dbReference>
<gene>
    <name evidence="3" type="ORF">IV02_17865</name>
</gene>
<dbReference type="Gene3D" id="3.40.50.300">
    <property type="entry name" value="P-loop containing nucleotide triphosphate hydrolases"/>
    <property type="match status" value="1"/>
</dbReference>
<dbReference type="InterPro" id="IPR034139">
    <property type="entry name" value="TOPRIM_OLD"/>
</dbReference>
<dbReference type="SUPFAM" id="SSF52540">
    <property type="entry name" value="P-loop containing nucleoside triphosphate hydrolases"/>
    <property type="match status" value="1"/>
</dbReference>
<sequence>MKITKISAVNFRALQNVTLELRDSLSLLIGRNNSGKTSLLVLFEKFYEPGVSFNYHDFPLAVRKDLAAIDHKTDMLPLSISMRVEIEYDEKDSLRHLSEFMLDLDSEINNVKILFECVVNKDLLLRDIEQFEGERERFLRKNLDRYLQVNVYAYADEDDLLLENRSRLVKKEIAAVRDLINFQIIHAKRDVASSEGGKKMLSKLTTQYFNKANKDVTDFDPINNLLLKIDESLESSYKDFFEPFLKTSKAFLGIEDIKVVSNLESNEVLENSSQVVYGDRSEFLPETFNGLGHMNILYLLLSVEIKKESFAKTGKNINLLFIEEPEAHTHPQMQYVFANQIKSILNDIENIQAVITTHSSHIVSQCDFKDIRYLQNSDGCTRVKNFYSELKAKYGKDEDSFKFLEQYLTLNSCELFFASKVIFIEGVTERMLWPYFVELFDRSKVQSKDHISLFSQNVTILEVGANAKAFKHFLDFLEIKTLVITDIDTTKKTIDTKKANPRTIYPSFKVAGADHTSNATLKYYYDAPDFSEEAKFSSWFEKLVAHELKHSYPKVHIAYQKKEEGYHARSFEDAFVHLNRDVIKKKIDNINGLKNTHEFDGALDAYDLIETVLDKKSAFASSLLYLALTDDEVTWRIPAYIGEALEWISE</sequence>
<evidence type="ECO:0000259" key="2">
    <source>
        <dbReference type="Pfam" id="PF20469"/>
    </source>
</evidence>
<dbReference type="Pfam" id="PF13175">
    <property type="entry name" value="AAA_15"/>
    <property type="match status" value="1"/>
</dbReference>
<evidence type="ECO:0000313" key="3">
    <source>
        <dbReference type="EMBL" id="KFE50293.1"/>
    </source>
</evidence>
<dbReference type="RefSeq" id="WP_047576655.1">
    <property type="nucleotide sequence ID" value="NZ_JPQT01000112.1"/>
</dbReference>